<keyword evidence="2 5" id="KW-0812">Transmembrane</keyword>
<comment type="subcellular location">
    <subcellularLocation>
        <location evidence="5">Cell inner membrane</location>
        <topology evidence="5">Multi-pass membrane protein</topology>
    </subcellularLocation>
</comment>
<dbReference type="RefSeq" id="WP_015238395.1">
    <property type="nucleotide sequence ID" value="NC_020283.1"/>
</dbReference>
<name>M1LQ90_9PROT</name>
<sequence length="186" mass="21741">MNKIIIDIFPISVFFLSYNYTNDIYIATKILVLLCILQLIFLKLQKNKTDNIMVLSTLLVIIMGTATVVCRNDFFIKLKPTIIYLGFAISMLIANVFFKKNLVYIVLHKKIKLPIKVWNNLNVSWICFFVMLSLLNSFVAFSGLFTQKTWVNFRTFGILSILLTYAFIQLLLIRKHIKHKYLTNKE</sequence>
<dbReference type="eggNOG" id="COG2917">
    <property type="taxonomic scope" value="Bacteria"/>
</dbReference>
<dbReference type="PATRIC" id="fig|1208918.3.peg.462"/>
<keyword evidence="7" id="KW-1185">Reference proteome</keyword>
<dbReference type="PANTHER" id="PTHR36917:SF1">
    <property type="entry name" value="INNER MEMBRANE-SPANNING PROTEIN YCIB"/>
    <property type="match status" value="1"/>
</dbReference>
<keyword evidence="1 5" id="KW-1003">Cell membrane</keyword>
<dbReference type="HOGENOM" id="CLU_089554_2_0_4"/>
<organism evidence="6 7">
    <name type="scientific">Candidatus Kinetoplastidibacterium crithidiae TCC036E</name>
    <dbReference type="NCBI Taxonomy" id="1208918"/>
    <lineage>
        <taxon>Bacteria</taxon>
        <taxon>Pseudomonadati</taxon>
        <taxon>Pseudomonadota</taxon>
        <taxon>Betaproteobacteria</taxon>
        <taxon>Candidatus Kinetoplastidibacterium</taxon>
    </lineage>
</organism>
<reference evidence="6 7" key="1">
    <citation type="journal article" date="2013" name="Genome Biol. Evol.">
        <title>Genome evolution and phylogenomic analysis of candidatus kinetoplastibacterium, the betaproteobacterial endosymbionts of strigomonas and angomonas.</title>
        <authorList>
            <person name="Alves J.M."/>
            <person name="Serrano M.G."/>
            <person name="Maia da Silva F."/>
            <person name="Voegtly L.J."/>
            <person name="Matveyev A.V."/>
            <person name="Teixeira M.M."/>
            <person name="Camargo E.P."/>
            <person name="Buck G.A."/>
        </authorList>
    </citation>
    <scope>NUCLEOTIDE SEQUENCE [LARGE SCALE GENOMIC DNA]</scope>
    <source>
        <strain evidence="6 7">TCC036E</strain>
    </source>
</reference>
<gene>
    <name evidence="5" type="primary">yciB</name>
    <name evidence="6" type="ORF">CDEE_0778</name>
</gene>
<evidence type="ECO:0000256" key="3">
    <source>
        <dbReference type="ARBA" id="ARBA00022989"/>
    </source>
</evidence>
<keyword evidence="5" id="KW-0997">Cell inner membrane</keyword>
<dbReference type="KEGG" id="kct:CDEE_0778"/>
<evidence type="ECO:0000256" key="1">
    <source>
        <dbReference type="ARBA" id="ARBA00022475"/>
    </source>
</evidence>
<comment type="similarity">
    <text evidence="5">Belongs to the YciB family.</text>
</comment>
<dbReference type="Pfam" id="PF04279">
    <property type="entry name" value="IspA"/>
    <property type="match status" value="1"/>
</dbReference>
<dbReference type="Proteomes" id="UP000011686">
    <property type="component" value="Chromosome"/>
</dbReference>
<protein>
    <recommendedName>
        <fullName evidence="5">Inner membrane-spanning protein YciB</fullName>
    </recommendedName>
</protein>
<evidence type="ECO:0000256" key="2">
    <source>
        <dbReference type="ARBA" id="ARBA00022692"/>
    </source>
</evidence>
<dbReference type="InterPro" id="IPR006008">
    <property type="entry name" value="YciB"/>
</dbReference>
<proteinExistence type="inferred from homology"/>
<dbReference type="STRING" id="1208918.CDEE_0778"/>
<feature type="transmembrane region" description="Helical" evidence="5">
    <location>
        <begin position="119"/>
        <end position="141"/>
    </location>
</feature>
<accession>M1LQ90</accession>
<evidence type="ECO:0000313" key="6">
    <source>
        <dbReference type="EMBL" id="AGF47762.1"/>
    </source>
</evidence>
<keyword evidence="4 5" id="KW-0472">Membrane</keyword>
<evidence type="ECO:0000256" key="4">
    <source>
        <dbReference type="ARBA" id="ARBA00023136"/>
    </source>
</evidence>
<comment type="function">
    <text evidence="5">Plays a role in cell envelope biogenesis, maintenance of cell envelope integrity and membrane homeostasis.</text>
</comment>
<feature type="transmembrane region" description="Helical" evidence="5">
    <location>
        <begin position="24"/>
        <end position="44"/>
    </location>
</feature>
<keyword evidence="3 5" id="KW-1133">Transmembrane helix</keyword>
<evidence type="ECO:0000256" key="5">
    <source>
        <dbReference type="HAMAP-Rule" id="MF_00189"/>
    </source>
</evidence>
<dbReference type="EMBL" id="CP003804">
    <property type="protein sequence ID" value="AGF47762.1"/>
    <property type="molecule type" value="Genomic_DNA"/>
</dbReference>
<evidence type="ECO:0000313" key="7">
    <source>
        <dbReference type="Proteomes" id="UP000011686"/>
    </source>
</evidence>
<dbReference type="PANTHER" id="PTHR36917">
    <property type="entry name" value="INTRACELLULAR SEPTATION PROTEIN A-RELATED"/>
    <property type="match status" value="1"/>
</dbReference>
<dbReference type="GO" id="GO:0005886">
    <property type="term" value="C:plasma membrane"/>
    <property type="evidence" value="ECO:0007669"/>
    <property type="project" value="UniProtKB-SubCell"/>
</dbReference>
<dbReference type="HAMAP" id="MF_00189">
    <property type="entry name" value="YciB"/>
    <property type="match status" value="1"/>
</dbReference>
<dbReference type="AlphaFoldDB" id="M1LQ90"/>
<feature type="transmembrane region" description="Helical" evidence="5">
    <location>
        <begin position="153"/>
        <end position="173"/>
    </location>
</feature>
<feature type="transmembrane region" description="Helical" evidence="5">
    <location>
        <begin position="81"/>
        <end position="98"/>
    </location>
</feature>
<feature type="transmembrane region" description="Helical" evidence="5">
    <location>
        <begin position="51"/>
        <end position="69"/>
    </location>
</feature>